<dbReference type="PROSITE" id="PS51683">
    <property type="entry name" value="SAM_OMT_II"/>
    <property type="match status" value="1"/>
</dbReference>
<organism evidence="5 6">
    <name type="scientific">Truncatella angustata</name>
    <dbReference type="NCBI Taxonomy" id="152316"/>
    <lineage>
        <taxon>Eukaryota</taxon>
        <taxon>Fungi</taxon>
        <taxon>Dikarya</taxon>
        <taxon>Ascomycota</taxon>
        <taxon>Pezizomycotina</taxon>
        <taxon>Sordariomycetes</taxon>
        <taxon>Xylariomycetidae</taxon>
        <taxon>Amphisphaeriales</taxon>
        <taxon>Sporocadaceae</taxon>
        <taxon>Truncatella</taxon>
    </lineage>
</organism>
<dbReference type="Proteomes" id="UP000758603">
    <property type="component" value="Unassembled WGS sequence"/>
</dbReference>
<keyword evidence="3" id="KW-0949">S-adenosyl-L-methionine</keyword>
<dbReference type="RefSeq" id="XP_045958963.1">
    <property type="nucleotide sequence ID" value="XM_046102845.1"/>
</dbReference>
<dbReference type="SUPFAM" id="SSF46785">
    <property type="entry name" value="Winged helix' DNA-binding domain"/>
    <property type="match status" value="1"/>
</dbReference>
<evidence type="ECO:0000256" key="3">
    <source>
        <dbReference type="ARBA" id="ARBA00022691"/>
    </source>
</evidence>
<dbReference type="GO" id="GO:0008171">
    <property type="term" value="F:O-methyltransferase activity"/>
    <property type="evidence" value="ECO:0007669"/>
    <property type="project" value="InterPro"/>
</dbReference>
<keyword evidence="6" id="KW-1185">Reference proteome</keyword>
<evidence type="ECO:0000256" key="2">
    <source>
        <dbReference type="ARBA" id="ARBA00022679"/>
    </source>
</evidence>
<comment type="caution">
    <text evidence="5">The sequence shown here is derived from an EMBL/GenBank/DDBJ whole genome shotgun (WGS) entry which is preliminary data.</text>
</comment>
<evidence type="ECO:0000259" key="4">
    <source>
        <dbReference type="Pfam" id="PF00891"/>
    </source>
</evidence>
<dbReference type="PANTHER" id="PTHR43712">
    <property type="entry name" value="PUTATIVE (AFU_ORTHOLOGUE AFUA_4G14580)-RELATED"/>
    <property type="match status" value="1"/>
</dbReference>
<dbReference type="OrthoDB" id="2410195at2759"/>
<dbReference type="InterPro" id="IPR001077">
    <property type="entry name" value="COMT_C"/>
</dbReference>
<protein>
    <submittedName>
        <fullName evidence="5">Sterigmatocystin 8-O-methyltransferase</fullName>
    </submittedName>
</protein>
<keyword evidence="2" id="KW-0808">Transferase</keyword>
<dbReference type="InterPro" id="IPR029063">
    <property type="entry name" value="SAM-dependent_MTases_sf"/>
</dbReference>
<feature type="domain" description="O-methyltransferase C-terminal" evidence="4">
    <location>
        <begin position="204"/>
        <end position="413"/>
    </location>
</feature>
<name>A0A9P8ZY20_9PEZI</name>
<sequence>MCPSTPLETYAEKICTAAKQISTWCNENQHPQPSLGPSASSVTLPPNAPVKILTARSQLVEAAFKIQQLAIEPNEYLSRQAVHYQVLASVHWLSHFRIFSFIPLTGSVPRSEVAALAMVPENQLKATARMAMTSNLLCEPSPGELAHTAASRLFVANPAVLDWALFMAKGSAPTASKMVEATEKWGATTSMTETAFNVSNNTTLTFFDYISQTPDMAKLFVSYMKNVTSSEGTKIDHLIHGYDWASLGKATVVDMGGSDCHASVALASAYPDLNFVVQDLPRTIANGPAMLAKQPDSIRTRIICQEHNFFTPQPVMDADAYFLRMIFHDWPDKEALTILRHLVPVLKARPFKRSQPNASNVARIIIMDTVLPDPGTCPTTEEALMRVRDLAMLQAFNGKERELTDWKNLLAAATAQSGEGAGELELLRVHQPFGSLMSLLEVVFTVS</sequence>
<evidence type="ECO:0000313" key="6">
    <source>
        <dbReference type="Proteomes" id="UP000758603"/>
    </source>
</evidence>
<dbReference type="GO" id="GO:0032259">
    <property type="term" value="P:methylation"/>
    <property type="evidence" value="ECO:0007669"/>
    <property type="project" value="UniProtKB-KW"/>
</dbReference>
<dbReference type="InterPro" id="IPR016461">
    <property type="entry name" value="COMT-like"/>
</dbReference>
<gene>
    <name evidence="5" type="ORF">BKA67DRAFT_566018</name>
</gene>
<evidence type="ECO:0000256" key="1">
    <source>
        <dbReference type="ARBA" id="ARBA00022603"/>
    </source>
</evidence>
<dbReference type="PANTHER" id="PTHR43712:SF19">
    <property type="entry name" value="DUAL O-METHYLTRANSFERASE_FAD-DEPENDENT MONOOXYGENASE ELCB"/>
    <property type="match status" value="1"/>
</dbReference>
<reference evidence="5" key="1">
    <citation type="journal article" date="2021" name="Nat. Commun.">
        <title>Genetic determinants of endophytism in the Arabidopsis root mycobiome.</title>
        <authorList>
            <person name="Mesny F."/>
            <person name="Miyauchi S."/>
            <person name="Thiergart T."/>
            <person name="Pickel B."/>
            <person name="Atanasova L."/>
            <person name="Karlsson M."/>
            <person name="Huettel B."/>
            <person name="Barry K.W."/>
            <person name="Haridas S."/>
            <person name="Chen C."/>
            <person name="Bauer D."/>
            <person name="Andreopoulos W."/>
            <person name="Pangilinan J."/>
            <person name="LaButti K."/>
            <person name="Riley R."/>
            <person name="Lipzen A."/>
            <person name="Clum A."/>
            <person name="Drula E."/>
            <person name="Henrissat B."/>
            <person name="Kohler A."/>
            <person name="Grigoriev I.V."/>
            <person name="Martin F.M."/>
            <person name="Hacquard S."/>
        </authorList>
    </citation>
    <scope>NUCLEOTIDE SEQUENCE</scope>
    <source>
        <strain evidence="5">MPI-SDFR-AT-0073</strain>
    </source>
</reference>
<evidence type="ECO:0000313" key="5">
    <source>
        <dbReference type="EMBL" id="KAH6654693.1"/>
    </source>
</evidence>
<dbReference type="SUPFAM" id="SSF53335">
    <property type="entry name" value="S-adenosyl-L-methionine-dependent methyltransferases"/>
    <property type="match status" value="1"/>
</dbReference>
<dbReference type="AlphaFoldDB" id="A0A9P8ZY20"/>
<keyword evidence="1" id="KW-0489">Methyltransferase</keyword>
<dbReference type="Gene3D" id="3.40.50.150">
    <property type="entry name" value="Vaccinia Virus protein VP39"/>
    <property type="match status" value="1"/>
</dbReference>
<accession>A0A9P8ZY20</accession>
<dbReference type="Pfam" id="PF00891">
    <property type="entry name" value="Methyltransf_2"/>
    <property type="match status" value="1"/>
</dbReference>
<dbReference type="InterPro" id="IPR036390">
    <property type="entry name" value="WH_DNA-bd_sf"/>
</dbReference>
<dbReference type="GeneID" id="70131737"/>
<proteinExistence type="predicted"/>
<dbReference type="EMBL" id="JAGPXC010000004">
    <property type="protein sequence ID" value="KAH6654693.1"/>
    <property type="molecule type" value="Genomic_DNA"/>
</dbReference>